<dbReference type="AlphaFoldDB" id="A0A9J7XSM0"/>
<dbReference type="PANTHER" id="PTHR31025:SF19">
    <property type="entry name" value="SI:CH73-42K18.1-RELATED"/>
    <property type="match status" value="1"/>
</dbReference>
<evidence type="ECO:0000313" key="2">
    <source>
        <dbReference type="Proteomes" id="UP001108240"/>
    </source>
</evidence>
<dbReference type="GeneTree" id="ENSGT00950000182912"/>
<dbReference type="Proteomes" id="UP001108240">
    <property type="component" value="Unplaced"/>
</dbReference>
<reference evidence="1" key="2">
    <citation type="submission" date="2025-09" db="UniProtKB">
        <authorList>
            <consortium name="Ensembl"/>
        </authorList>
    </citation>
    <scope>IDENTIFICATION</scope>
</reference>
<protein>
    <recommendedName>
        <fullName evidence="3">Sterile alpha motif domain-containing protein 3-like</fullName>
    </recommendedName>
</protein>
<name>A0A9J7XSM0_CYPCA</name>
<evidence type="ECO:0008006" key="3">
    <source>
        <dbReference type="Google" id="ProtNLM"/>
    </source>
</evidence>
<organism evidence="1 2">
    <name type="scientific">Cyprinus carpio carpio</name>
    <dbReference type="NCBI Taxonomy" id="630221"/>
    <lineage>
        <taxon>Eukaryota</taxon>
        <taxon>Metazoa</taxon>
        <taxon>Chordata</taxon>
        <taxon>Craniata</taxon>
        <taxon>Vertebrata</taxon>
        <taxon>Euteleostomi</taxon>
        <taxon>Actinopterygii</taxon>
        <taxon>Neopterygii</taxon>
        <taxon>Teleostei</taxon>
        <taxon>Ostariophysi</taxon>
        <taxon>Cypriniformes</taxon>
        <taxon>Cyprinidae</taxon>
        <taxon>Cyprininae</taxon>
        <taxon>Cyprinus</taxon>
    </lineage>
</organism>
<proteinExistence type="predicted"/>
<keyword evidence="2" id="KW-1185">Reference proteome</keyword>
<reference evidence="1" key="1">
    <citation type="submission" date="2025-08" db="UniProtKB">
        <authorList>
            <consortium name="Ensembl"/>
        </authorList>
    </citation>
    <scope>IDENTIFICATION</scope>
</reference>
<dbReference type="OMA" id="IRKMTMT"/>
<evidence type="ECO:0000313" key="1">
    <source>
        <dbReference type="Ensembl" id="ENSCCRP00000110529.1"/>
    </source>
</evidence>
<sequence>MAEQENITIRVIVSEGDIRKMTTKRPDTLDDLIGWLKGTLKANYSFTLQYQDPEFNNELCNLTNLSELPEKPTIKIIPMIELVPISADTESYGDTSSQTDTEILSSSSLDRSFQWPEVFDVPKFSVDVEYRLRQGNLLYLRDGTCLKVTKELKHNILEKLAETMYAFKAYPEKEDFEAVAKALVQTHPCLKESGSSSGWNGWKNSLKFKMGNYRTKMRQIGRVDVTVNGGKRGRYTANADSSHKGIKKPRKGELNFLPEYPEGKDDHNLEEARQVLVNEMMKTKPNGSLVKKEMDLTFALRRKEVVQNKPALSQMLHRWPALFTESQVVGKSLQENFFDELDRFSPRLMDRFRKKKGLTGQLLAELLRQTKTTEPTDIRCLCLRGLPVILADDCSAFFRTCSDSYSETPVGILCLGQENTQLNPSRVGIILEGSVVMDELSNLPQAFCVLFGLIYALHLDYPKCMKNTLNFIQQVMLKLGKSELVPKIQTLKNQLEA</sequence>
<dbReference type="Ensembl" id="ENSCCRT00000167137.1">
    <property type="protein sequence ID" value="ENSCCRP00000110529.1"/>
    <property type="gene ID" value="ENSCCRG00000077379.1"/>
</dbReference>
<accession>A0A9J7XSM0</accession>
<dbReference type="PANTHER" id="PTHR31025">
    <property type="entry name" value="SI:CH211-196P9.1-RELATED"/>
    <property type="match status" value="1"/>
</dbReference>